<dbReference type="InterPro" id="IPR024593">
    <property type="entry name" value="DUF3444"/>
</dbReference>
<feature type="domain" description="DUF3444" evidence="3">
    <location>
        <begin position="249"/>
        <end position="443"/>
    </location>
</feature>
<evidence type="ECO:0000259" key="3">
    <source>
        <dbReference type="Pfam" id="PF11926"/>
    </source>
</evidence>
<feature type="compositionally biased region" description="Basic and acidic residues" evidence="2">
    <location>
        <begin position="477"/>
        <end position="505"/>
    </location>
</feature>
<evidence type="ECO:0000256" key="2">
    <source>
        <dbReference type="SAM" id="MobiDB-lite"/>
    </source>
</evidence>
<feature type="region of interest" description="Disordered" evidence="2">
    <location>
        <begin position="464"/>
        <end position="505"/>
    </location>
</feature>
<feature type="region of interest" description="Disordered" evidence="2">
    <location>
        <begin position="1"/>
        <end position="33"/>
    </location>
</feature>
<keyword evidence="4" id="KW-1185">Reference proteome</keyword>
<proteinExistence type="predicted"/>
<reference evidence="5" key="2">
    <citation type="submission" date="2025-08" db="UniProtKB">
        <authorList>
            <consortium name="RefSeq"/>
        </authorList>
    </citation>
    <scope>IDENTIFICATION</scope>
    <source>
        <tissue evidence="5">Leaf</tissue>
    </source>
</reference>
<sequence>MEPENPQPSGRDTPEKDPAPAQTEDESRERVSAYDLMVVEGDLKGVDKKKEEMHKILDQIHEKASSVLDSSLRSEEIDKPFDLLKQRAMEVDLKEESVRKQILDLDRRRKEAELMEASLKELEARENELRLLNDTIREKSAELEKKEEIFELRKLEEAIEVDVKRKFLELEELSMQAGTRKRRRLESGPSLLTTNGRAAEALGQHKHNDEDMEKDSATTSSPVQISEAHEKDIEEVFVSIEDSDEEHEPLLCVDSEFADFSKTMTSFKAGQVWALYDGIDSMPRLYGRIKKINKRGTSLQLTWFEHKDEDSVPAACGRFKVGSTETISQLTFSHVMNPIIHSRHFIAVIPRKGETWALFRDWSKSWNNNPEQHRPPYKFDFVEVLVNFDDCLGVGVAYLGKVEGFVSVYEQAGQHGVVSLMIAPEEMQRFSHRVPSLKLNGKERDGVPASSFELDPAAIISVPLTPDSSISEEAEETERQSEDCGKTGEVEDQDGLRKDFPIVLD</sequence>
<keyword evidence="1" id="KW-0175">Coiled coil</keyword>
<dbReference type="PANTHER" id="PTHR45089:SF50">
    <property type="entry name" value="DNAJ HEAT SHOCK AMINO-TERMINAL DOMAIN PROTEIN-RELATED"/>
    <property type="match status" value="1"/>
</dbReference>
<protein>
    <submittedName>
        <fullName evidence="5">Uncharacterized protein LOC104764149</fullName>
    </submittedName>
</protein>
<dbReference type="GeneID" id="104764149"/>
<evidence type="ECO:0000313" key="5">
    <source>
        <dbReference type="RefSeq" id="XP_010485912.1"/>
    </source>
</evidence>
<evidence type="ECO:0000313" key="4">
    <source>
        <dbReference type="Proteomes" id="UP000694864"/>
    </source>
</evidence>
<gene>
    <name evidence="5" type="primary">LOC104764149</name>
</gene>
<reference evidence="4" key="1">
    <citation type="journal article" date="2014" name="Nat. Commun.">
        <title>The emerging biofuel crop Camelina sativa retains a highly undifferentiated hexaploid genome structure.</title>
        <authorList>
            <person name="Kagale S."/>
            <person name="Koh C."/>
            <person name="Nixon J."/>
            <person name="Bollina V."/>
            <person name="Clarke W.E."/>
            <person name="Tuteja R."/>
            <person name="Spillane C."/>
            <person name="Robinson S.J."/>
            <person name="Links M.G."/>
            <person name="Clarke C."/>
            <person name="Higgins E.E."/>
            <person name="Huebert T."/>
            <person name="Sharpe A.G."/>
            <person name="Parkin I.A."/>
        </authorList>
    </citation>
    <scope>NUCLEOTIDE SEQUENCE [LARGE SCALE GENOMIC DNA]</scope>
    <source>
        <strain evidence="4">cv. DH55</strain>
    </source>
</reference>
<accession>A0ABM0XH54</accession>
<feature type="coiled-coil region" evidence="1">
    <location>
        <begin position="105"/>
        <end position="158"/>
    </location>
</feature>
<organism evidence="4 5">
    <name type="scientific">Camelina sativa</name>
    <name type="common">False flax</name>
    <name type="synonym">Myagrum sativum</name>
    <dbReference type="NCBI Taxonomy" id="90675"/>
    <lineage>
        <taxon>Eukaryota</taxon>
        <taxon>Viridiplantae</taxon>
        <taxon>Streptophyta</taxon>
        <taxon>Embryophyta</taxon>
        <taxon>Tracheophyta</taxon>
        <taxon>Spermatophyta</taxon>
        <taxon>Magnoliopsida</taxon>
        <taxon>eudicotyledons</taxon>
        <taxon>Gunneridae</taxon>
        <taxon>Pentapetalae</taxon>
        <taxon>rosids</taxon>
        <taxon>malvids</taxon>
        <taxon>Brassicales</taxon>
        <taxon>Brassicaceae</taxon>
        <taxon>Camelineae</taxon>
        <taxon>Camelina</taxon>
    </lineage>
</organism>
<dbReference type="PANTHER" id="PTHR45089">
    <property type="entry name" value="DNAJ HEAT SHOCK AMINO-TERMINAL DOMAIN PROTEIN-RELATED"/>
    <property type="match status" value="1"/>
</dbReference>
<dbReference type="Proteomes" id="UP000694864">
    <property type="component" value="Chromosome 19"/>
</dbReference>
<dbReference type="Pfam" id="PF11926">
    <property type="entry name" value="DUF3444"/>
    <property type="match status" value="1"/>
</dbReference>
<feature type="region of interest" description="Disordered" evidence="2">
    <location>
        <begin position="204"/>
        <end position="226"/>
    </location>
</feature>
<name>A0ABM0XH54_CAMSA</name>
<evidence type="ECO:0000256" key="1">
    <source>
        <dbReference type="SAM" id="Coils"/>
    </source>
</evidence>
<dbReference type="RefSeq" id="XP_010485912.1">
    <property type="nucleotide sequence ID" value="XM_010487610.1"/>
</dbReference>